<feature type="binding site" evidence="7">
    <location>
        <position position="153"/>
    </location>
    <ligand>
        <name>Mg(2+)</name>
        <dbReference type="ChEBI" id="CHEBI:18420"/>
    </ligand>
</feature>
<dbReference type="InterPro" id="IPR000715">
    <property type="entry name" value="Glycosyl_transferase_4"/>
</dbReference>
<evidence type="ECO:0000313" key="9">
    <source>
        <dbReference type="EMBL" id="SJZ64872.1"/>
    </source>
</evidence>
<name>A0A1T4MD75_9FIRM</name>
<sequence length="361" mass="39767">MNLVIGAFPYFVLPLLLSFICVPIAKKVGLNLGIYAQENQRTVHHGKIVRIGGLAIYIAFMISMAIFVKADDTLNGILLGGMIIFTGGLLDDIFDLKPIVKLGFQIAAALVAMFVGQIYLTSISLPFGIQINNIFISGFVSFAWIVGITNAINLIDGLDGLSSGISFIVTCTIGLLGFFMGRRDICIMSLILAGSILGFLKYNFHPASIFMGDCGALFLGYMIATISLLGFKTTAFITLGFPILMLFIPISDTLLAIIRRKLKGQKISEADRSHLHHILMYKLDLGHRNAVLILYLMTMLFGVSSVISYFDKVAGMIMVVILLFISEIFIEKTGMINPKFHPLLGLWRRIRGKSKEDTNEH</sequence>
<dbReference type="PROSITE" id="PS01348">
    <property type="entry name" value="MRAY_2"/>
    <property type="match status" value="1"/>
</dbReference>
<keyword evidence="5 8" id="KW-1133">Transmembrane helix</keyword>
<protein>
    <submittedName>
        <fullName evidence="9">UDP-GlcNAc:undecaprenyl-phosphate GlcNAc-1-phosphate transferase</fullName>
    </submittedName>
</protein>
<evidence type="ECO:0000256" key="5">
    <source>
        <dbReference type="ARBA" id="ARBA00022989"/>
    </source>
</evidence>
<feature type="transmembrane region" description="Helical" evidence="8">
    <location>
        <begin position="313"/>
        <end position="330"/>
    </location>
</feature>
<dbReference type="GO" id="GO:0009103">
    <property type="term" value="P:lipopolysaccharide biosynthetic process"/>
    <property type="evidence" value="ECO:0007669"/>
    <property type="project" value="TreeGrafter"/>
</dbReference>
<feature type="transmembrane region" description="Helical" evidence="8">
    <location>
        <begin position="6"/>
        <end position="25"/>
    </location>
</feature>
<keyword evidence="7" id="KW-0460">Magnesium</keyword>
<accession>A0A1T4MD75</accession>
<feature type="transmembrane region" description="Helical" evidence="8">
    <location>
        <begin position="235"/>
        <end position="258"/>
    </location>
</feature>
<reference evidence="10" key="1">
    <citation type="submission" date="2017-02" db="EMBL/GenBank/DDBJ databases">
        <authorList>
            <person name="Varghese N."/>
            <person name="Submissions S."/>
        </authorList>
    </citation>
    <scope>NUCLEOTIDE SEQUENCE [LARGE SCALE GENOMIC DNA]</scope>
    <source>
        <strain evidence="10">ATCC 25662</strain>
    </source>
</reference>
<keyword evidence="4 8" id="KW-0812">Transmembrane</keyword>
<evidence type="ECO:0000256" key="2">
    <source>
        <dbReference type="ARBA" id="ARBA00022475"/>
    </source>
</evidence>
<keyword evidence="3 9" id="KW-0808">Transferase</keyword>
<feature type="transmembrane region" description="Helical" evidence="8">
    <location>
        <begin position="185"/>
        <end position="202"/>
    </location>
</feature>
<feature type="transmembrane region" description="Helical" evidence="8">
    <location>
        <begin position="290"/>
        <end position="307"/>
    </location>
</feature>
<dbReference type="PANTHER" id="PTHR22926">
    <property type="entry name" value="PHOSPHO-N-ACETYLMURAMOYL-PENTAPEPTIDE-TRANSFERASE"/>
    <property type="match status" value="1"/>
</dbReference>
<keyword evidence="6 8" id="KW-0472">Membrane</keyword>
<feature type="transmembrane region" description="Helical" evidence="8">
    <location>
        <begin position="209"/>
        <end position="229"/>
    </location>
</feature>
<evidence type="ECO:0000256" key="3">
    <source>
        <dbReference type="ARBA" id="ARBA00022679"/>
    </source>
</evidence>
<dbReference type="GO" id="GO:0005886">
    <property type="term" value="C:plasma membrane"/>
    <property type="evidence" value="ECO:0007669"/>
    <property type="project" value="UniProtKB-SubCell"/>
</dbReference>
<feature type="binding site" evidence="7">
    <location>
        <position position="213"/>
    </location>
    <ligand>
        <name>Mg(2+)</name>
        <dbReference type="ChEBI" id="CHEBI:18420"/>
    </ligand>
</feature>
<feature type="transmembrane region" description="Helical" evidence="8">
    <location>
        <begin position="160"/>
        <end position="179"/>
    </location>
</feature>
<dbReference type="Proteomes" id="UP000243297">
    <property type="component" value="Unassembled WGS sequence"/>
</dbReference>
<keyword evidence="7" id="KW-0479">Metal-binding</keyword>
<dbReference type="EMBL" id="FUWY01000003">
    <property type="protein sequence ID" value="SJZ64872.1"/>
    <property type="molecule type" value="Genomic_DNA"/>
</dbReference>
<dbReference type="CDD" id="cd06853">
    <property type="entry name" value="GT_WecA_like"/>
    <property type="match status" value="1"/>
</dbReference>
<dbReference type="GO" id="GO:0044038">
    <property type="term" value="P:cell wall macromolecule biosynthetic process"/>
    <property type="evidence" value="ECO:0007669"/>
    <property type="project" value="TreeGrafter"/>
</dbReference>
<feature type="transmembrane region" description="Helical" evidence="8">
    <location>
        <begin position="102"/>
        <end position="121"/>
    </location>
</feature>
<dbReference type="AlphaFoldDB" id="A0A1T4MD75"/>
<proteinExistence type="predicted"/>
<dbReference type="Pfam" id="PF00953">
    <property type="entry name" value="Glycos_transf_4"/>
    <property type="match status" value="1"/>
</dbReference>
<dbReference type="InterPro" id="IPR018480">
    <property type="entry name" value="PNAcMuramoyl-5peptid_Trfase_CS"/>
</dbReference>
<keyword evidence="2" id="KW-1003">Cell membrane</keyword>
<feature type="transmembrane region" description="Helical" evidence="8">
    <location>
        <begin position="74"/>
        <end position="90"/>
    </location>
</feature>
<evidence type="ECO:0000256" key="1">
    <source>
        <dbReference type="ARBA" id="ARBA00004651"/>
    </source>
</evidence>
<evidence type="ECO:0000313" key="10">
    <source>
        <dbReference type="Proteomes" id="UP000243297"/>
    </source>
</evidence>
<organism evidence="9 10">
    <name type="scientific">Anaerorhabdus furcosa</name>
    <dbReference type="NCBI Taxonomy" id="118967"/>
    <lineage>
        <taxon>Bacteria</taxon>
        <taxon>Bacillati</taxon>
        <taxon>Bacillota</taxon>
        <taxon>Erysipelotrichia</taxon>
        <taxon>Erysipelotrichales</taxon>
        <taxon>Erysipelotrichaceae</taxon>
        <taxon>Anaerorhabdus</taxon>
    </lineage>
</organism>
<feature type="transmembrane region" description="Helical" evidence="8">
    <location>
        <begin position="48"/>
        <end position="68"/>
    </location>
</feature>
<dbReference type="GO" id="GO:0016780">
    <property type="term" value="F:phosphotransferase activity, for other substituted phosphate groups"/>
    <property type="evidence" value="ECO:0007669"/>
    <property type="project" value="InterPro"/>
</dbReference>
<dbReference type="GO" id="GO:0046872">
    <property type="term" value="F:metal ion binding"/>
    <property type="evidence" value="ECO:0007669"/>
    <property type="project" value="UniProtKB-KW"/>
</dbReference>
<evidence type="ECO:0000256" key="6">
    <source>
        <dbReference type="ARBA" id="ARBA00023136"/>
    </source>
</evidence>
<evidence type="ECO:0000256" key="7">
    <source>
        <dbReference type="PIRSR" id="PIRSR600715-1"/>
    </source>
</evidence>
<dbReference type="GO" id="GO:0071555">
    <property type="term" value="P:cell wall organization"/>
    <property type="evidence" value="ECO:0007669"/>
    <property type="project" value="TreeGrafter"/>
</dbReference>
<keyword evidence="10" id="KW-1185">Reference proteome</keyword>
<dbReference type="RefSeq" id="WP_200804767.1">
    <property type="nucleotide sequence ID" value="NZ_FUWY01000003.1"/>
</dbReference>
<comment type="subcellular location">
    <subcellularLocation>
        <location evidence="1">Cell membrane</location>
        <topology evidence="1">Multi-pass membrane protein</topology>
    </subcellularLocation>
</comment>
<evidence type="ECO:0000256" key="8">
    <source>
        <dbReference type="SAM" id="Phobius"/>
    </source>
</evidence>
<comment type="cofactor">
    <cofactor evidence="7">
        <name>Mg(2+)</name>
        <dbReference type="ChEBI" id="CHEBI:18420"/>
    </cofactor>
</comment>
<dbReference type="STRING" id="118967.SAMN02745191_1203"/>
<gene>
    <name evidence="9" type="ORF">SAMN02745191_1203</name>
</gene>
<dbReference type="PANTHER" id="PTHR22926:SF3">
    <property type="entry name" value="UNDECAPRENYL-PHOSPHATE ALPHA-N-ACETYLGLUCOSAMINYL 1-PHOSPHATE TRANSFERASE"/>
    <property type="match status" value="1"/>
</dbReference>
<evidence type="ECO:0000256" key="4">
    <source>
        <dbReference type="ARBA" id="ARBA00022692"/>
    </source>
</evidence>
<feature type="transmembrane region" description="Helical" evidence="8">
    <location>
        <begin position="127"/>
        <end position="148"/>
    </location>
</feature>